<accession>A0AAI8W1C2</accession>
<dbReference type="NCBIfam" id="TIGR01460">
    <property type="entry name" value="HAD-SF-IIA"/>
    <property type="match status" value="1"/>
</dbReference>
<evidence type="ECO:0000313" key="2">
    <source>
        <dbReference type="Proteomes" id="UP001296104"/>
    </source>
</evidence>
<dbReference type="PANTHER" id="PTHR14269">
    <property type="entry name" value="CDP-DIACYLGLYCEROL--GLYCEROL-3-PHOSPHATE 3-PHOSPHATIDYLTRANSFERASE-RELATED"/>
    <property type="match status" value="1"/>
</dbReference>
<dbReference type="InterPro" id="IPR006357">
    <property type="entry name" value="HAD-SF_hydro_IIA"/>
</dbReference>
<dbReference type="GO" id="GO:0005739">
    <property type="term" value="C:mitochondrion"/>
    <property type="evidence" value="ECO:0007669"/>
    <property type="project" value="TreeGrafter"/>
</dbReference>
<dbReference type="InterPro" id="IPR023214">
    <property type="entry name" value="HAD_sf"/>
</dbReference>
<sequence length="405" mass="44931">MAARTLRTWSSASIPSRLLIPRPHCVSCLQWRRAYQTSTSTTGSIPGYAFAFDIDGVLVRSSAPLPGAGEALSYLQREKIPFILLTNGGGKSESERVSDLQEKLDVELDTGMFVQSHTPFADMTELHDKTVLVVGGDYDKCQLVAQSYGFQHVVTPGDIVTAYPDIWPFAKVFLESGYYKSFAKPLPKPIVPHSTNVAESLKIDAIFVYNDPRDWGLDASIILDTLLSSQGFLGAPSPKNGDHSLPNNGYLQDSQPHLYYSNPDMFWATSYHLSRLGQGGFEAAFQGLWNAVTSNAALNKTIIGKPSQFTYEFAERRLRAHRKKLFGQVGLNDPLRRVYMVGDNPESDIRGANEYKSPHGSEWKSVLVKTGVWQEGTEPSYKPYTIQNGVLDAVRWAVEDAKRGQ</sequence>
<dbReference type="Proteomes" id="UP001296104">
    <property type="component" value="Unassembled WGS sequence"/>
</dbReference>
<organism evidence="1 2">
    <name type="scientific">Lecanosticta acicola</name>
    <dbReference type="NCBI Taxonomy" id="111012"/>
    <lineage>
        <taxon>Eukaryota</taxon>
        <taxon>Fungi</taxon>
        <taxon>Dikarya</taxon>
        <taxon>Ascomycota</taxon>
        <taxon>Pezizomycotina</taxon>
        <taxon>Dothideomycetes</taxon>
        <taxon>Dothideomycetidae</taxon>
        <taxon>Mycosphaerellales</taxon>
        <taxon>Mycosphaerellaceae</taxon>
        <taxon>Lecanosticta</taxon>
    </lineage>
</organism>
<name>A0AAI8W1C2_9PEZI</name>
<dbReference type="GO" id="GO:0046474">
    <property type="term" value="P:glycerophospholipid biosynthetic process"/>
    <property type="evidence" value="ECO:0007669"/>
    <property type="project" value="TreeGrafter"/>
</dbReference>
<dbReference type="InterPro" id="IPR050324">
    <property type="entry name" value="CDP-alcohol_PTase-I"/>
</dbReference>
<evidence type="ECO:0000313" key="1">
    <source>
        <dbReference type="EMBL" id="CAK3781724.1"/>
    </source>
</evidence>
<gene>
    <name evidence="1" type="ORF">LECACI_7A000578</name>
</gene>
<dbReference type="PANTHER" id="PTHR14269:SF57">
    <property type="entry name" value="SUPERFAMILY HYDROLASE, PUTATIVE (AFU_ORTHOLOGUE AFUA_2G02580)-RELATED"/>
    <property type="match status" value="1"/>
</dbReference>
<comment type="caution">
    <text evidence="1">The sequence shown here is derived from an EMBL/GenBank/DDBJ whole genome shotgun (WGS) entry which is preliminary data.</text>
</comment>
<dbReference type="NCBIfam" id="TIGR01456">
    <property type="entry name" value="CECR5"/>
    <property type="match status" value="1"/>
</dbReference>
<dbReference type="InterPro" id="IPR036412">
    <property type="entry name" value="HAD-like_sf"/>
</dbReference>
<protein>
    <submittedName>
        <fullName evidence="1">Related to cat eye syndrome critical region 5</fullName>
    </submittedName>
</protein>
<dbReference type="AlphaFoldDB" id="A0AAI8W1C2"/>
<dbReference type="Gene3D" id="3.40.50.1000">
    <property type="entry name" value="HAD superfamily/HAD-like"/>
    <property type="match status" value="2"/>
</dbReference>
<dbReference type="Pfam" id="PF13242">
    <property type="entry name" value="Hydrolase_like"/>
    <property type="match status" value="1"/>
</dbReference>
<dbReference type="SUPFAM" id="SSF56784">
    <property type="entry name" value="HAD-like"/>
    <property type="match status" value="1"/>
</dbReference>
<dbReference type="EMBL" id="CAVMBE010000002">
    <property type="protein sequence ID" value="CAK3781724.1"/>
    <property type="molecule type" value="Genomic_DNA"/>
</dbReference>
<proteinExistence type="predicted"/>
<dbReference type="Pfam" id="PF13344">
    <property type="entry name" value="Hydrolase_6"/>
    <property type="match status" value="1"/>
</dbReference>
<dbReference type="InterPro" id="IPR006353">
    <property type="entry name" value="HAD-SF_hydro_IIA_CECR5"/>
</dbReference>
<keyword evidence="2" id="KW-1185">Reference proteome</keyword>
<reference evidence="1" key="1">
    <citation type="submission" date="2023-11" db="EMBL/GenBank/DDBJ databases">
        <authorList>
            <person name="Alioto T."/>
            <person name="Alioto T."/>
            <person name="Gomez Garrido J."/>
        </authorList>
    </citation>
    <scope>NUCLEOTIDE SEQUENCE</scope>
</reference>